<protein>
    <submittedName>
        <fullName evidence="1">Uncharacterized protein</fullName>
    </submittedName>
</protein>
<reference evidence="1" key="1">
    <citation type="journal article" date="2015" name="Proc. Natl. Acad. Sci. U.S.A.">
        <title>Networks of energetic and metabolic interactions define dynamics in microbial communities.</title>
        <authorList>
            <person name="Embree M."/>
            <person name="Liu J.K."/>
            <person name="Al-Bassam M.M."/>
            <person name="Zengler K."/>
        </authorList>
    </citation>
    <scope>NUCLEOTIDE SEQUENCE</scope>
</reference>
<evidence type="ECO:0000313" key="1">
    <source>
        <dbReference type="EMBL" id="KUG26075.1"/>
    </source>
</evidence>
<proteinExistence type="predicted"/>
<comment type="caution">
    <text evidence="1">The sequence shown here is derived from an EMBL/GenBank/DDBJ whole genome shotgun (WGS) entry which is preliminary data.</text>
</comment>
<sequence>MIVSNKINLNSFIKIKEMQSLPDAVVLEFLISKGKLKNSDFINRIKL</sequence>
<organism evidence="1">
    <name type="scientific">hydrocarbon metagenome</name>
    <dbReference type="NCBI Taxonomy" id="938273"/>
    <lineage>
        <taxon>unclassified sequences</taxon>
        <taxon>metagenomes</taxon>
        <taxon>ecological metagenomes</taxon>
    </lineage>
</organism>
<name>A0A0W8FYU6_9ZZZZ</name>
<accession>A0A0W8FYU6</accession>
<dbReference type="EMBL" id="LNQE01000541">
    <property type="protein sequence ID" value="KUG26075.1"/>
    <property type="molecule type" value="Genomic_DNA"/>
</dbReference>
<dbReference type="AlphaFoldDB" id="A0A0W8FYU6"/>
<gene>
    <name evidence="1" type="ORF">ASZ90_004099</name>
</gene>